<dbReference type="AlphaFoldDB" id="A0A2J6RLV6"/>
<dbReference type="InterPro" id="IPR052895">
    <property type="entry name" value="HetReg/Transcr_Mod"/>
</dbReference>
<dbReference type="STRING" id="1149755.A0A2J6RLV6"/>
<name>A0A2J6RLV6_HYAVF</name>
<dbReference type="PANTHER" id="PTHR24148:SF73">
    <property type="entry name" value="HET DOMAIN PROTEIN (AFU_ORTHOLOGUE AFUA_8G01020)"/>
    <property type="match status" value="1"/>
</dbReference>
<feature type="domain" description="Heterokaryon incompatibility" evidence="1">
    <location>
        <begin position="51"/>
        <end position="185"/>
    </location>
</feature>
<keyword evidence="3" id="KW-1185">Reference proteome</keyword>
<evidence type="ECO:0000313" key="2">
    <source>
        <dbReference type="EMBL" id="PMD39492.1"/>
    </source>
</evidence>
<dbReference type="OrthoDB" id="3598674at2759"/>
<evidence type="ECO:0000313" key="3">
    <source>
        <dbReference type="Proteomes" id="UP000235786"/>
    </source>
</evidence>
<organism evidence="2 3">
    <name type="scientific">Hyaloscypha variabilis (strain UAMH 11265 / GT02V1 / F)</name>
    <name type="common">Meliniomyces variabilis</name>
    <dbReference type="NCBI Taxonomy" id="1149755"/>
    <lineage>
        <taxon>Eukaryota</taxon>
        <taxon>Fungi</taxon>
        <taxon>Dikarya</taxon>
        <taxon>Ascomycota</taxon>
        <taxon>Pezizomycotina</taxon>
        <taxon>Leotiomycetes</taxon>
        <taxon>Helotiales</taxon>
        <taxon>Hyaloscyphaceae</taxon>
        <taxon>Hyaloscypha</taxon>
        <taxon>Hyaloscypha variabilis</taxon>
    </lineage>
</organism>
<dbReference type="EMBL" id="KZ613946">
    <property type="protein sequence ID" value="PMD39492.1"/>
    <property type="molecule type" value="Genomic_DNA"/>
</dbReference>
<dbReference type="Proteomes" id="UP000235786">
    <property type="component" value="Unassembled WGS sequence"/>
</dbReference>
<feature type="non-terminal residue" evidence="2">
    <location>
        <position position="190"/>
    </location>
</feature>
<accession>A0A2J6RLV6</accession>
<dbReference type="Pfam" id="PF06985">
    <property type="entry name" value="HET"/>
    <property type="match status" value="1"/>
</dbReference>
<protein>
    <submittedName>
        <fullName evidence="2">HET-domain-containing protein</fullName>
    </submittedName>
</protein>
<reference evidence="2 3" key="1">
    <citation type="submission" date="2016-04" db="EMBL/GenBank/DDBJ databases">
        <title>A degradative enzymes factory behind the ericoid mycorrhizal symbiosis.</title>
        <authorList>
            <consortium name="DOE Joint Genome Institute"/>
            <person name="Martino E."/>
            <person name="Morin E."/>
            <person name="Grelet G."/>
            <person name="Kuo A."/>
            <person name="Kohler A."/>
            <person name="Daghino S."/>
            <person name="Barry K."/>
            <person name="Choi C."/>
            <person name="Cichocki N."/>
            <person name="Clum A."/>
            <person name="Copeland A."/>
            <person name="Hainaut M."/>
            <person name="Haridas S."/>
            <person name="Labutti K."/>
            <person name="Lindquist E."/>
            <person name="Lipzen A."/>
            <person name="Khouja H.-R."/>
            <person name="Murat C."/>
            <person name="Ohm R."/>
            <person name="Olson A."/>
            <person name="Spatafora J."/>
            <person name="Veneault-Fourrey C."/>
            <person name="Henrissat B."/>
            <person name="Grigoriev I."/>
            <person name="Martin F."/>
            <person name="Perotto S."/>
        </authorList>
    </citation>
    <scope>NUCLEOTIDE SEQUENCE [LARGE SCALE GENOMIC DNA]</scope>
    <source>
        <strain evidence="2 3">F</strain>
    </source>
</reference>
<gene>
    <name evidence="2" type="ORF">L207DRAFT_429073</name>
</gene>
<evidence type="ECO:0000259" key="1">
    <source>
        <dbReference type="Pfam" id="PF06985"/>
    </source>
</evidence>
<dbReference type="InterPro" id="IPR010730">
    <property type="entry name" value="HET"/>
</dbReference>
<sequence>MSHQTGSKSVYTDISLDPKTTSIRLLEILDDKAGTIVCRFHRVCLEDAPGYTALSYTWGSAKEAKELLIDGTRVFVRQNVWNFLQQTRRDRTWKFIWIDALCIDQGNPDERNHQVKMMRAIYSSADIVTVWLGEAADDSDLAMRYIERLAEGSVSARRPCTWKQGRAIYALTERRYWKRIWIVQEIMLAK</sequence>
<dbReference type="PANTHER" id="PTHR24148">
    <property type="entry name" value="ANKYRIN REPEAT DOMAIN-CONTAINING PROTEIN 39 HOMOLOG-RELATED"/>
    <property type="match status" value="1"/>
</dbReference>
<proteinExistence type="predicted"/>